<dbReference type="KEGG" id="nsg:H3L94_09085"/>
<name>A0A7D7N9D7_9NEIS</name>
<dbReference type="PROSITE" id="PS51257">
    <property type="entry name" value="PROKAR_LIPOPROTEIN"/>
    <property type="match status" value="1"/>
</dbReference>
<dbReference type="RefSeq" id="WP_182121757.1">
    <property type="nucleotide sequence ID" value="NZ_CP059567.1"/>
</dbReference>
<proteinExistence type="predicted"/>
<dbReference type="AlphaFoldDB" id="A0A7D7N9D7"/>
<reference evidence="1 2" key="1">
    <citation type="submission" date="2020-07" db="EMBL/GenBank/DDBJ databases">
        <title>Genomic diversity of species in the Neisseriaceae family.</title>
        <authorList>
            <person name="Vincent A.T."/>
            <person name="Bernet E."/>
            <person name="Veyrier F.J."/>
        </authorList>
    </citation>
    <scope>NUCLEOTIDE SEQUENCE [LARGE SCALE GENOMIC DNA]</scope>
    <source>
        <strain evidence="1 2">DSM 22244</strain>
    </source>
</reference>
<protein>
    <recommendedName>
        <fullName evidence="3">Lipoprotein</fullName>
    </recommendedName>
</protein>
<organism evidence="1 2">
    <name type="scientific">Neisseria shayeganii</name>
    <dbReference type="NCBI Taxonomy" id="607712"/>
    <lineage>
        <taxon>Bacteria</taxon>
        <taxon>Pseudomonadati</taxon>
        <taxon>Pseudomonadota</taxon>
        <taxon>Betaproteobacteria</taxon>
        <taxon>Neisseriales</taxon>
        <taxon>Neisseriaceae</taxon>
        <taxon>Neisseria</taxon>
    </lineage>
</organism>
<dbReference type="Proteomes" id="UP000514752">
    <property type="component" value="Chromosome"/>
</dbReference>
<evidence type="ECO:0000313" key="1">
    <source>
        <dbReference type="EMBL" id="QMT39999.1"/>
    </source>
</evidence>
<gene>
    <name evidence="1" type="ORF">H3L94_09085</name>
</gene>
<evidence type="ECO:0000313" key="2">
    <source>
        <dbReference type="Proteomes" id="UP000514752"/>
    </source>
</evidence>
<accession>A0A7D7N9D7</accession>
<sequence length="173" mass="19134">MRKLWVCAVLALGLAGCGQPEPTEPAGQHKEAQLPTAPDAQERKYFFADKYEFTDERQAFYFERAARFRILQQGLDSDFDRFLRGQMPQAGDVAKYQANIAEAVGYYAAENAEGDPFSACGKAAKDAEELVKILTISGSGPSTFDKEPYAAYRQSMLACRNALADAESTLKRK</sequence>
<dbReference type="EMBL" id="CP059567">
    <property type="protein sequence ID" value="QMT39999.1"/>
    <property type="molecule type" value="Genomic_DNA"/>
</dbReference>
<evidence type="ECO:0008006" key="3">
    <source>
        <dbReference type="Google" id="ProtNLM"/>
    </source>
</evidence>